<dbReference type="EMBL" id="DSVI01000014">
    <property type="protein sequence ID" value="HGT48315.1"/>
    <property type="molecule type" value="Genomic_DNA"/>
</dbReference>
<keyword evidence="3 5" id="KW-1133">Transmembrane helix</keyword>
<feature type="transmembrane region" description="Helical" evidence="5">
    <location>
        <begin position="285"/>
        <end position="306"/>
    </location>
</feature>
<feature type="transmembrane region" description="Helical" evidence="5">
    <location>
        <begin position="70"/>
        <end position="96"/>
    </location>
</feature>
<proteinExistence type="predicted"/>
<feature type="transmembrane region" description="Helical" evidence="5">
    <location>
        <begin position="256"/>
        <end position="273"/>
    </location>
</feature>
<comment type="caution">
    <text evidence="6">The sequence shown here is derived from an EMBL/GenBank/DDBJ whole genome shotgun (WGS) entry which is preliminary data.</text>
</comment>
<dbReference type="AlphaFoldDB" id="A0A832DHZ2"/>
<feature type="transmembrane region" description="Helical" evidence="5">
    <location>
        <begin position="231"/>
        <end position="250"/>
    </location>
</feature>
<evidence type="ECO:0000256" key="2">
    <source>
        <dbReference type="ARBA" id="ARBA00022692"/>
    </source>
</evidence>
<evidence type="ECO:0000256" key="4">
    <source>
        <dbReference type="ARBA" id="ARBA00023136"/>
    </source>
</evidence>
<keyword evidence="2 5" id="KW-0812">Transmembrane</keyword>
<reference evidence="6" key="1">
    <citation type="journal article" date="2020" name="mSystems">
        <title>Genome- and Community-Level Interaction Insights into Carbon Utilization and Element Cycling Functions of Hydrothermarchaeota in Hydrothermal Sediment.</title>
        <authorList>
            <person name="Zhou Z."/>
            <person name="Liu Y."/>
            <person name="Xu W."/>
            <person name="Pan J."/>
            <person name="Luo Z.H."/>
            <person name="Li M."/>
        </authorList>
    </citation>
    <scope>NUCLEOTIDE SEQUENCE [LARGE SCALE GENOMIC DNA]</scope>
    <source>
        <strain evidence="6">SpSt-500</strain>
    </source>
</reference>
<feature type="transmembrane region" description="Helical" evidence="5">
    <location>
        <begin position="138"/>
        <end position="155"/>
    </location>
</feature>
<dbReference type="InterPro" id="IPR001694">
    <property type="entry name" value="NADH_UbQ_OxRdtase_su1/FPO"/>
</dbReference>
<feature type="transmembrane region" description="Helical" evidence="5">
    <location>
        <begin position="102"/>
        <end position="126"/>
    </location>
</feature>
<evidence type="ECO:0000256" key="1">
    <source>
        <dbReference type="ARBA" id="ARBA00004141"/>
    </source>
</evidence>
<sequence>MNLELFFYLLVFPGFLFTAILGLTVGWVDRKVSARFQYRVGPPFFQNFNDFFKLLGKETIIVKDGVKSMFVVAPFISFAMLVLVSAIIGTSLFFNISFGGDLIVIMYLLMIFSIMVVLGGSASGNVYSSLGAGREIKLLLADELAFILVLLVPIIKSDYQIDLEKILAAQSDGMFIGSASGIIAFIIGLLCIQAKMTLPPFHIPEAETEIVEGPFMEYSGPLLGFWKLNHFMMYVVFPFLLVLLFWGGFSFNGIEILWSVLKYLLIVVLMIIIKNTNPRIRIDTALNFFWKYATPLVLIAIVLAVFGY</sequence>
<dbReference type="InterPro" id="IPR052561">
    <property type="entry name" value="ComplexI_Subunit1"/>
</dbReference>
<dbReference type="PANTHER" id="PTHR43359:SF1">
    <property type="entry name" value="FORMATE HYDROGENLYASE SUBUNIT 4-RELATED"/>
    <property type="match status" value="1"/>
</dbReference>
<evidence type="ECO:0000256" key="5">
    <source>
        <dbReference type="SAM" id="Phobius"/>
    </source>
</evidence>
<dbReference type="GO" id="GO:0005886">
    <property type="term" value="C:plasma membrane"/>
    <property type="evidence" value="ECO:0007669"/>
    <property type="project" value="TreeGrafter"/>
</dbReference>
<evidence type="ECO:0000313" key="6">
    <source>
        <dbReference type="EMBL" id="HGT48315.1"/>
    </source>
</evidence>
<keyword evidence="4 5" id="KW-0472">Membrane</keyword>
<dbReference type="PANTHER" id="PTHR43359">
    <property type="entry name" value="FORMATE HYDROGENLYASE SUBUNIT 4"/>
    <property type="match status" value="1"/>
</dbReference>
<evidence type="ECO:0000256" key="3">
    <source>
        <dbReference type="ARBA" id="ARBA00022989"/>
    </source>
</evidence>
<name>A0A832DHZ2_9BACT</name>
<organism evidence="6">
    <name type="scientific">Ignavibacterium album</name>
    <dbReference type="NCBI Taxonomy" id="591197"/>
    <lineage>
        <taxon>Bacteria</taxon>
        <taxon>Pseudomonadati</taxon>
        <taxon>Ignavibacteriota</taxon>
        <taxon>Ignavibacteria</taxon>
        <taxon>Ignavibacteriales</taxon>
        <taxon>Ignavibacteriaceae</taxon>
        <taxon>Ignavibacterium</taxon>
    </lineage>
</organism>
<dbReference type="Pfam" id="PF00146">
    <property type="entry name" value="NADHdh"/>
    <property type="match status" value="1"/>
</dbReference>
<feature type="transmembrane region" description="Helical" evidence="5">
    <location>
        <begin position="175"/>
        <end position="192"/>
    </location>
</feature>
<accession>A0A832DHZ2</accession>
<protein>
    <submittedName>
        <fullName evidence="6">NADH-quinone oxidoreductase subunit H</fullName>
    </submittedName>
</protein>
<comment type="subcellular location">
    <subcellularLocation>
        <location evidence="1">Membrane</location>
        <topology evidence="1">Multi-pass membrane protein</topology>
    </subcellularLocation>
</comment>
<feature type="transmembrane region" description="Helical" evidence="5">
    <location>
        <begin position="6"/>
        <end position="28"/>
    </location>
</feature>
<gene>
    <name evidence="6" type="ORF">ENS56_09785</name>
</gene>